<dbReference type="AlphaFoldDB" id="A0A9Q9EK19"/>
<organism evidence="1 2">
    <name type="scientific">Septoria linicola</name>
    <dbReference type="NCBI Taxonomy" id="215465"/>
    <lineage>
        <taxon>Eukaryota</taxon>
        <taxon>Fungi</taxon>
        <taxon>Dikarya</taxon>
        <taxon>Ascomycota</taxon>
        <taxon>Pezizomycotina</taxon>
        <taxon>Dothideomycetes</taxon>
        <taxon>Dothideomycetidae</taxon>
        <taxon>Mycosphaerellales</taxon>
        <taxon>Mycosphaerellaceae</taxon>
        <taxon>Septoria</taxon>
    </lineage>
</organism>
<sequence length="405" mass="47708">MAEAIEQLTLRKLTIKDDLELGLPCCNPQNDSPLYRHLPKEIRDLIFEFATAQHEDADRRYKDTAFHFRPGHTGPLISSTNLLLTCRRTWLETHALPLRQAEFTFWRSAERGPPTKRDPGLFIQELTSLNKKYFTKLHFLLQMYEANGMFQLDTPEVSLFHELRPKILHITIRHTDWFWWENDAALNLEDYWVRRILNAPYLESVQQFELELETLAKNKLQLGIIVDRLSELEGAVHEGTAGTNRQFVLSKVSNPWHWSGPIDINEKNYAPYKDLKQLDYYVTTITWKAIATRAPPTDTPEQPPVEARGTFPFPCQVHHQKYTFRGRGFFLPVYRPLRRRLLGPEWREHQFPVAHHLMDQESTEKANDTGRQMRWLFEKAFGDIEAKRLEEEWLQRGSLLKFEDS</sequence>
<keyword evidence="2" id="KW-1185">Reference proteome</keyword>
<gene>
    <name evidence="1" type="ORF">Slin15195_G052670</name>
</gene>
<evidence type="ECO:0000313" key="2">
    <source>
        <dbReference type="Proteomes" id="UP001056384"/>
    </source>
</evidence>
<protein>
    <submittedName>
        <fullName evidence="1">Uncharacterized protein</fullName>
    </submittedName>
</protein>
<name>A0A9Q9EK19_9PEZI</name>
<proteinExistence type="predicted"/>
<dbReference type="EMBL" id="CP099421">
    <property type="protein sequence ID" value="USW51948.1"/>
    <property type="molecule type" value="Genomic_DNA"/>
</dbReference>
<evidence type="ECO:0000313" key="1">
    <source>
        <dbReference type="EMBL" id="USW51948.1"/>
    </source>
</evidence>
<dbReference type="Proteomes" id="UP001056384">
    <property type="component" value="Chromosome 4"/>
</dbReference>
<reference evidence="1" key="1">
    <citation type="submission" date="2022-06" db="EMBL/GenBank/DDBJ databases">
        <title>Complete genome sequences of two strains of the flax pathogen Septoria linicola.</title>
        <authorList>
            <person name="Lapalu N."/>
            <person name="Simon A."/>
            <person name="Demenou B."/>
            <person name="Paumier D."/>
            <person name="Guillot M.-P."/>
            <person name="Gout L."/>
            <person name="Valade R."/>
        </authorList>
    </citation>
    <scope>NUCLEOTIDE SEQUENCE</scope>
    <source>
        <strain evidence="1">SE15195</strain>
    </source>
</reference>
<accession>A0A9Q9EK19</accession>